<protein>
    <submittedName>
        <fullName evidence="1">Uncharacterized protein</fullName>
    </submittedName>
</protein>
<sequence>MSNTITTPDNLIRPGVCPLGGDGNAFAILGRVKTALIKAGNSKEMASQYFEQATAGDYDHLLQVSIAWTTQGYKYHDKAKPNGCEECGEPISKEWDTADSYTCNACDKKINPEDYEGEV</sequence>
<dbReference type="EMBL" id="LR797103">
    <property type="protein sequence ID" value="CAB4187256.1"/>
    <property type="molecule type" value="Genomic_DNA"/>
</dbReference>
<evidence type="ECO:0000313" key="2">
    <source>
        <dbReference type="EMBL" id="CAB4187256.1"/>
    </source>
</evidence>
<reference evidence="1" key="1">
    <citation type="submission" date="2020-05" db="EMBL/GenBank/DDBJ databases">
        <authorList>
            <person name="Chiriac C."/>
            <person name="Salcher M."/>
            <person name="Ghai R."/>
            <person name="Kavagutti S V."/>
        </authorList>
    </citation>
    <scope>NUCLEOTIDE SEQUENCE</scope>
</reference>
<dbReference type="EMBL" id="LR797295">
    <property type="protein sequence ID" value="CAB4200630.1"/>
    <property type="molecule type" value="Genomic_DNA"/>
</dbReference>
<evidence type="ECO:0000313" key="1">
    <source>
        <dbReference type="EMBL" id="CAB4172006.1"/>
    </source>
</evidence>
<organism evidence="1">
    <name type="scientific">uncultured Caudovirales phage</name>
    <dbReference type="NCBI Taxonomy" id="2100421"/>
    <lineage>
        <taxon>Viruses</taxon>
        <taxon>Duplodnaviria</taxon>
        <taxon>Heunggongvirae</taxon>
        <taxon>Uroviricota</taxon>
        <taxon>Caudoviricetes</taxon>
        <taxon>Peduoviridae</taxon>
        <taxon>Maltschvirus</taxon>
        <taxon>Maltschvirus maltsch</taxon>
    </lineage>
</organism>
<proteinExistence type="predicted"/>
<evidence type="ECO:0000313" key="3">
    <source>
        <dbReference type="EMBL" id="CAB4200630.1"/>
    </source>
</evidence>
<accession>A0A6J5PPU0</accession>
<gene>
    <name evidence="2" type="ORF">UFOVP1156_8</name>
    <name evidence="3" type="ORF">UFOVP1346_52</name>
    <name evidence="1" type="ORF">UFOVP921_32</name>
</gene>
<dbReference type="EMBL" id="LR796875">
    <property type="protein sequence ID" value="CAB4172006.1"/>
    <property type="molecule type" value="Genomic_DNA"/>
</dbReference>
<name>A0A6J5PPU0_9CAUD</name>